<gene>
    <name evidence="2" type="ORF">METZ01_LOCUS14300</name>
</gene>
<feature type="domain" description="Glycosyltransferase 2-like" evidence="1">
    <location>
        <begin position="43"/>
        <end position="151"/>
    </location>
</feature>
<dbReference type="SUPFAM" id="SSF53448">
    <property type="entry name" value="Nucleotide-diphospho-sugar transferases"/>
    <property type="match status" value="1"/>
</dbReference>
<dbReference type="Gene3D" id="3.90.550.10">
    <property type="entry name" value="Spore Coat Polysaccharide Biosynthesis Protein SpsA, Chain A"/>
    <property type="match status" value="1"/>
</dbReference>
<dbReference type="EMBL" id="UINC01000803">
    <property type="protein sequence ID" value="SUZ61446.1"/>
    <property type="molecule type" value="Genomic_DNA"/>
</dbReference>
<dbReference type="GO" id="GO:0016758">
    <property type="term" value="F:hexosyltransferase activity"/>
    <property type="evidence" value="ECO:0007669"/>
    <property type="project" value="UniProtKB-ARBA"/>
</dbReference>
<evidence type="ECO:0000313" key="2">
    <source>
        <dbReference type="EMBL" id="SUZ61446.1"/>
    </source>
</evidence>
<accession>A0A381P3D3</accession>
<name>A0A381P3D3_9ZZZZ</name>
<dbReference type="AlphaFoldDB" id="A0A381P3D3"/>
<organism evidence="2">
    <name type="scientific">marine metagenome</name>
    <dbReference type="NCBI Taxonomy" id="408172"/>
    <lineage>
        <taxon>unclassified sequences</taxon>
        <taxon>metagenomes</taxon>
        <taxon>ecological metagenomes</taxon>
    </lineage>
</organism>
<sequence>MFLVGDFARLITGEIVACGSSTRFLSHTTSEPYPGHITVPRVSICLLSYNQAEFLRDSIESVVAQTFTDWELIVVDNGSTDESEEILNSYEGRSEIRVILHEKNDAPTKRLNEAIAASSGEFISVLYSDDFYLPDKLRLQVEAFDKLPSDYGVVYSPGERLDVDTGERWIDATLTAEGPIFDNLLTEFSARRPINPISPLIRRECFERHPFYEDIFVEGELIFFRIAMTHQFHFIPQPTVVMRDHPHNRGRAVKRNVETLLIFLDKLESERDFPESSRGSFRIMRGDVYRFGMWWGIRTVNDPAWAREMLIKAVKFDKRQVLHPKIILGLGLSMLSASQLRRLNQLAAMIRPSRGHSNHVEH</sequence>
<dbReference type="PANTHER" id="PTHR22916:SF3">
    <property type="entry name" value="UDP-GLCNAC:BETAGAL BETA-1,3-N-ACETYLGLUCOSAMINYLTRANSFERASE-LIKE PROTEIN 1"/>
    <property type="match status" value="1"/>
</dbReference>
<dbReference type="InterPro" id="IPR001173">
    <property type="entry name" value="Glyco_trans_2-like"/>
</dbReference>
<dbReference type="Pfam" id="PF00535">
    <property type="entry name" value="Glycos_transf_2"/>
    <property type="match status" value="1"/>
</dbReference>
<dbReference type="PANTHER" id="PTHR22916">
    <property type="entry name" value="GLYCOSYLTRANSFERASE"/>
    <property type="match status" value="1"/>
</dbReference>
<evidence type="ECO:0000259" key="1">
    <source>
        <dbReference type="Pfam" id="PF00535"/>
    </source>
</evidence>
<proteinExistence type="predicted"/>
<reference evidence="2" key="1">
    <citation type="submission" date="2018-05" db="EMBL/GenBank/DDBJ databases">
        <authorList>
            <person name="Lanie J.A."/>
            <person name="Ng W.-L."/>
            <person name="Kazmierczak K.M."/>
            <person name="Andrzejewski T.M."/>
            <person name="Davidsen T.M."/>
            <person name="Wayne K.J."/>
            <person name="Tettelin H."/>
            <person name="Glass J.I."/>
            <person name="Rusch D."/>
            <person name="Podicherti R."/>
            <person name="Tsui H.-C.T."/>
            <person name="Winkler M.E."/>
        </authorList>
    </citation>
    <scope>NUCLEOTIDE SEQUENCE</scope>
</reference>
<protein>
    <recommendedName>
        <fullName evidence="1">Glycosyltransferase 2-like domain-containing protein</fullName>
    </recommendedName>
</protein>
<dbReference type="InterPro" id="IPR029044">
    <property type="entry name" value="Nucleotide-diphossugar_trans"/>
</dbReference>